<dbReference type="InterPro" id="IPR046037">
    <property type="entry name" value="DUF5995"/>
</dbReference>
<dbReference type="EMBL" id="CP117167">
    <property type="protein sequence ID" value="WCT10390.1"/>
    <property type="molecule type" value="Genomic_DNA"/>
</dbReference>
<evidence type="ECO:0000313" key="2">
    <source>
        <dbReference type="Proteomes" id="UP001216139"/>
    </source>
</evidence>
<dbReference type="Pfam" id="PF19458">
    <property type="entry name" value="DUF5995"/>
    <property type="match status" value="1"/>
</dbReference>
<dbReference type="RefSeq" id="WP_273628575.1">
    <property type="nucleotide sequence ID" value="NZ_CP117167.1"/>
</dbReference>
<protein>
    <submittedName>
        <fullName evidence="1">DUF5995 family protein</fullName>
    </submittedName>
</protein>
<gene>
    <name evidence="1" type="ORF">PQO05_16770</name>
</gene>
<evidence type="ECO:0000313" key="1">
    <source>
        <dbReference type="EMBL" id="WCT10390.1"/>
    </source>
</evidence>
<proteinExistence type="predicted"/>
<dbReference type="Proteomes" id="UP001216139">
    <property type="component" value="Chromosome"/>
</dbReference>
<sequence length="259" mass="28601">MTETTIDDIIQSLQNIIAKCAAANSRLGYFATLYLKVTQSVKDGIASGQFQDGQRMEKLDVVFASRYLDAYQKWTSHQPTTTSWAIAFEQAEKSSVLVLQHLLLGMNAHINLDLGIAAVEVCEGQPLANLSQDFDAINTIIAALTNQVLFELGQVSPLLSLLGLHASNANSALIQFSIGNARDGAWCFAESLIAQKPEDYAAFIATRDKTIHNLGNSIVDTSGFMRLTVWLIHLFEWKKPSRIIKALNEYQKKKIVVAK</sequence>
<accession>A0ABY7T2J7</accession>
<name>A0ABY7T2J7_9SPHI</name>
<organism evidence="1 2">
    <name type="scientific">Mucilaginibacter jinjuensis</name>
    <dbReference type="NCBI Taxonomy" id="1176721"/>
    <lineage>
        <taxon>Bacteria</taxon>
        <taxon>Pseudomonadati</taxon>
        <taxon>Bacteroidota</taxon>
        <taxon>Sphingobacteriia</taxon>
        <taxon>Sphingobacteriales</taxon>
        <taxon>Sphingobacteriaceae</taxon>
        <taxon>Mucilaginibacter</taxon>
    </lineage>
</organism>
<keyword evidence="2" id="KW-1185">Reference proteome</keyword>
<reference evidence="1 2" key="1">
    <citation type="submission" date="2023-02" db="EMBL/GenBank/DDBJ databases">
        <title>Genome sequence of Mucilaginibacter jinjuensis strain KACC 16571.</title>
        <authorList>
            <person name="Kim S."/>
            <person name="Heo J."/>
            <person name="Kwon S.-W."/>
        </authorList>
    </citation>
    <scope>NUCLEOTIDE SEQUENCE [LARGE SCALE GENOMIC DNA]</scope>
    <source>
        <strain evidence="1 2">KACC 16571</strain>
    </source>
</reference>